<proteinExistence type="predicted"/>
<dbReference type="InterPro" id="IPR050109">
    <property type="entry name" value="HTH-type_TetR-like_transc_reg"/>
</dbReference>
<accession>A0A3S3B1Q2</accession>
<gene>
    <name evidence="5" type="ORF">EGT50_12320</name>
</gene>
<evidence type="ECO:0000313" key="5">
    <source>
        <dbReference type="EMBL" id="RVW01056.1"/>
    </source>
</evidence>
<dbReference type="RefSeq" id="WP_127954949.1">
    <property type="nucleotide sequence ID" value="NZ_RKLO01000005.1"/>
</dbReference>
<keyword evidence="6" id="KW-1185">Reference proteome</keyword>
<name>A0A3S3B1Q2_9NOCA</name>
<dbReference type="Gene3D" id="1.10.10.60">
    <property type="entry name" value="Homeodomain-like"/>
    <property type="match status" value="1"/>
</dbReference>
<dbReference type="OrthoDB" id="9179041at2"/>
<dbReference type="PANTHER" id="PTHR30055">
    <property type="entry name" value="HTH-TYPE TRANSCRIPTIONAL REGULATOR RUTR"/>
    <property type="match status" value="1"/>
</dbReference>
<dbReference type="EMBL" id="RKLO01000005">
    <property type="protein sequence ID" value="RVW01056.1"/>
    <property type="molecule type" value="Genomic_DNA"/>
</dbReference>
<keyword evidence="1 2" id="KW-0238">DNA-binding</keyword>
<dbReference type="PANTHER" id="PTHR30055:SF237">
    <property type="entry name" value="TRANSCRIPTIONAL REPRESSOR MCE3R"/>
    <property type="match status" value="1"/>
</dbReference>
<dbReference type="GO" id="GO:0000976">
    <property type="term" value="F:transcription cis-regulatory region binding"/>
    <property type="evidence" value="ECO:0007669"/>
    <property type="project" value="TreeGrafter"/>
</dbReference>
<dbReference type="SUPFAM" id="SSF46689">
    <property type="entry name" value="Homeodomain-like"/>
    <property type="match status" value="1"/>
</dbReference>
<sequence length="217" mass="23749">MTDLGPDTRKQVHDGRPANRRSLAKADRRRELLRAAARLIAKRGFPGVRLEDIGAAVGISGPAVYRHFPNKDALLVELLTDISERLLAGGTDVVARAADPVTALEELVDFHLDFALAEPDLIRVQDRDLHSLPDEARHRVRLTQRRYVEIWVEVLRRIDPGQDATRARIAAHATFGLINSTPYSAASPSAEGGADGDPTRAVLRRMALAALPPGVVR</sequence>
<dbReference type="InterPro" id="IPR001647">
    <property type="entry name" value="HTH_TetR"/>
</dbReference>
<dbReference type="AlphaFoldDB" id="A0A3S3B1Q2"/>
<dbReference type="InterPro" id="IPR041490">
    <property type="entry name" value="KstR2_TetR_C"/>
</dbReference>
<organism evidence="5 6">
    <name type="scientific">Rhodococcus xishaensis</name>
    <dbReference type="NCBI Taxonomy" id="2487364"/>
    <lineage>
        <taxon>Bacteria</taxon>
        <taxon>Bacillati</taxon>
        <taxon>Actinomycetota</taxon>
        <taxon>Actinomycetes</taxon>
        <taxon>Mycobacteriales</taxon>
        <taxon>Nocardiaceae</taxon>
        <taxon>Rhodococcus</taxon>
    </lineage>
</organism>
<dbReference type="Pfam" id="PF00440">
    <property type="entry name" value="TetR_N"/>
    <property type="match status" value="1"/>
</dbReference>
<dbReference type="InterPro" id="IPR036271">
    <property type="entry name" value="Tet_transcr_reg_TetR-rel_C_sf"/>
</dbReference>
<reference evidence="5 6" key="1">
    <citation type="submission" date="2018-11" db="EMBL/GenBank/DDBJ databases">
        <title>Rhodococcus spongicola sp. nov. and Rhodococcus xishaensis sp. nov. from marine sponges.</title>
        <authorList>
            <person name="Li L."/>
            <person name="Lin H.W."/>
        </authorList>
    </citation>
    <scope>NUCLEOTIDE SEQUENCE [LARGE SCALE GENOMIC DNA]</scope>
    <source>
        <strain evidence="5 6">LHW51113</strain>
    </source>
</reference>
<feature type="region of interest" description="Disordered" evidence="3">
    <location>
        <begin position="1"/>
        <end position="23"/>
    </location>
</feature>
<evidence type="ECO:0000256" key="3">
    <source>
        <dbReference type="SAM" id="MobiDB-lite"/>
    </source>
</evidence>
<dbReference type="SUPFAM" id="SSF48498">
    <property type="entry name" value="Tetracyclin repressor-like, C-terminal domain"/>
    <property type="match status" value="1"/>
</dbReference>
<feature type="compositionally biased region" description="Basic and acidic residues" evidence="3">
    <location>
        <begin position="1"/>
        <end position="17"/>
    </location>
</feature>
<comment type="caution">
    <text evidence="5">The sequence shown here is derived from an EMBL/GenBank/DDBJ whole genome shotgun (WGS) entry which is preliminary data.</text>
</comment>
<evidence type="ECO:0000256" key="2">
    <source>
        <dbReference type="PROSITE-ProRule" id="PRU00335"/>
    </source>
</evidence>
<dbReference type="PROSITE" id="PS50977">
    <property type="entry name" value="HTH_TETR_2"/>
    <property type="match status" value="1"/>
</dbReference>
<dbReference type="Gene3D" id="1.10.357.10">
    <property type="entry name" value="Tetracycline Repressor, domain 2"/>
    <property type="match status" value="1"/>
</dbReference>
<dbReference type="InterPro" id="IPR009057">
    <property type="entry name" value="Homeodomain-like_sf"/>
</dbReference>
<evidence type="ECO:0000256" key="1">
    <source>
        <dbReference type="ARBA" id="ARBA00023125"/>
    </source>
</evidence>
<dbReference type="GO" id="GO:0003700">
    <property type="term" value="F:DNA-binding transcription factor activity"/>
    <property type="evidence" value="ECO:0007669"/>
    <property type="project" value="TreeGrafter"/>
</dbReference>
<feature type="DNA-binding region" description="H-T-H motif" evidence="2">
    <location>
        <begin position="49"/>
        <end position="68"/>
    </location>
</feature>
<protein>
    <submittedName>
        <fullName evidence="5">TetR/AcrR family transcriptional regulator</fullName>
    </submittedName>
</protein>
<dbReference type="Pfam" id="PF17932">
    <property type="entry name" value="TetR_C_24"/>
    <property type="match status" value="1"/>
</dbReference>
<feature type="domain" description="HTH tetR-type" evidence="4">
    <location>
        <begin position="26"/>
        <end position="86"/>
    </location>
</feature>
<evidence type="ECO:0000259" key="4">
    <source>
        <dbReference type="PROSITE" id="PS50977"/>
    </source>
</evidence>
<evidence type="ECO:0000313" key="6">
    <source>
        <dbReference type="Proteomes" id="UP000283479"/>
    </source>
</evidence>
<dbReference type="PRINTS" id="PR00455">
    <property type="entry name" value="HTHTETR"/>
</dbReference>
<dbReference type="Proteomes" id="UP000283479">
    <property type="component" value="Unassembled WGS sequence"/>
</dbReference>